<dbReference type="EMBL" id="AHOR02000014">
    <property type="protein sequence ID" value="EMF83206.1"/>
    <property type="molecule type" value="Genomic_DNA"/>
</dbReference>
<name>M3H262_9LEPT</name>
<dbReference type="Proteomes" id="UP000011770">
    <property type="component" value="Unassembled WGS sequence"/>
</dbReference>
<dbReference type="AlphaFoldDB" id="M3H262"/>
<accession>M3H262</accession>
<sequence>MNIFRIERRTQKTPLSQTHIRLFLQFLPSAFSFFIQFENHIIGNTFPNLDFQKTNQFPNNTSQCRIKTIIFENFPKDDFNLLFYNVLK</sequence>
<proteinExistence type="predicted"/>
<evidence type="ECO:0000313" key="2">
    <source>
        <dbReference type="Proteomes" id="UP000011770"/>
    </source>
</evidence>
<evidence type="ECO:0000313" key="1">
    <source>
        <dbReference type="EMBL" id="EMF83206.1"/>
    </source>
</evidence>
<organism evidence="1 2">
    <name type="scientific">Leptospira weilii serovar Topaz str. LT2116</name>
    <dbReference type="NCBI Taxonomy" id="1088540"/>
    <lineage>
        <taxon>Bacteria</taxon>
        <taxon>Pseudomonadati</taxon>
        <taxon>Spirochaetota</taxon>
        <taxon>Spirochaetia</taxon>
        <taxon>Leptospirales</taxon>
        <taxon>Leptospiraceae</taxon>
        <taxon>Leptospira</taxon>
    </lineage>
</organism>
<comment type="caution">
    <text evidence="1">The sequence shown here is derived from an EMBL/GenBank/DDBJ whole genome shotgun (WGS) entry which is preliminary data.</text>
</comment>
<protein>
    <submittedName>
        <fullName evidence="1">Uncharacterized protein</fullName>
    </submittedName>
</protein>
<reference evidence="1 2" key="1">
    <citation type="submission" date="2013-01" db="EMBL/GenBank/DDBJ databases">
        <authorList>
            <person name="Harkins D.M."/>
            <person name="Durkin A.S."/>
            <person name="Brinkac L.M."/>
            <person name="Haft D.H."/>
            <person name="Selengut J.D."/>
            <person name="Sanka R."/>
            <person name="DePew J."/>
            <person name="Purushe J."/>
            <person name="Tulsiani S.M."/>
            <person name="Graham G.C."/>
            <person name="Burns M.-A."/>
            <person name="Dohnt M.F."/>
            <person name="Smythe L.D."/>
            <person name="McKay D.B."/>
            <person name="Craig S.B."/>
            <person name="Vinetz J.M."/>
            <person name="Sutton G.G."/>
            <person name="Nierman W.C."/>
            <person name="Fouts D.E."/>
        </authorList>
    </citation>
    <scope>NUCLEOTIDE SEQUENCE [LARGE SCALE GENOMIC DNA]</scope>
    <source>
        <strain evidence="1 2">LT2116</strain>
    </source>
</reference>
<gene>
    <name evidence="1" type="ORF">LEP1GSC188_4482</name>
</gene>